<organism evidence="2 3">
    <name type="scientific">Lactococcus lactis subsp. lactis</name>
    <name type="common">Streptococcus lactis</name>
    <dbReference type="NCBI Taxonomy" id="1360"/>
    <lineage>
        <taxon>Bacteria</taxon>
        <taxon>Bacillati</taxon>
        <taxon>Bacillota</taxon>
        <taxon>Bacilli</taxon>
        <taxon>Lactobacillales</taxon>
        <taxon>Streptococcaceae</taxon>
        <taxon>Lactococcus</taxon>
    </lineage>
</organism>
<evidence type="ECO:0000313" key="3">
    <source>
        <dbReference type="Proteomes" id="UP000053058"/>
    </source>
</evidence>
<comment type="caution">
    <text evidence="2">The sequence shown here is derived from an EMBL/GenBank/DDBJ whole genome shotgun (WGS) entry which is preliminary data.</text>
</comment>
<reference evidence="3" key="1">
    <citation type="submission" date="2015-10" db="EMBL/GenBank/DDBJ databases">
        <title>Draft Genome Sequences of 11 Lactococcus lactis subspecies cremoris strains.</title>
        <authorList>
            <person name="Wels M."/>
            <person name="Backus L."/>
            <person name="Boekhorst J."/>
            <person name="Dijkstra A."/>
            <person name="Beerthuizen M."/>
            <person name="Kelly W."/>
            <person name="Siezen R."/>
            <person name="Bachmann H."/>
            <person name="Van Hijum S."/>
        </authorList>
    </citation>
    <scope>NUCLEOTIDE SEQUENCE [LARGE SCALE GENOMIC DNA]</scope>
    <source>
        <strain evidence="3">KF282</strain>
    </source>
</reference>
<proteinExistence type="predicted"/>
<dbReference type="CDD" id="cd02042">
    <property type="entry name" value="ParAB_family"/>
    <property type="match status" value="1"/>
</dbReference>
<dbReference type="PATRIC" id="fig|1360.105.peg.1861"/>
<evidence type="ECO:0000313" key="2">
    <source>
        <dbReference type="EMBL" id="KSU06545.1"/>
    </source>
</evidence>
<dbReference type="PANTHER" id="PTHR13696">
    <property type="entry name" value="P-LOOP CONTAINING NUCLEOSIDE TRIPHOSPHATE HYDROLASE"/>
    <property type="match status" value="1"/>
</dbReference>
<dbReference type="InterPro" id="IPR050678">
    <property type="entry name" value="DNA_Partitioning_ATPase"/>
</dbReference>
<dbReference type="PANTHER" id="PTHR13696:SF99">
    <property type="entry name" value="COBYRINIC ACID AC-DIAMIDE SYNTHASE"/>
    <property type="match status" value="1"/>
</dbReference>
<dbReference type="InterPro" id="IPR027417">
    <property type="entry name" value="P-loop_NTPase"/>
</dbReference>
<dbReference type="SUPFAM" id="SSF52540">
    <property type="entry name" value="P-loop containing nucleoside triphosphate hydrolases"/>
    <property type="match status" value="1"/>
</dbReference>
<dbReference type="Proteomes" id="UP000053058">
    <property type="component" value="Unassembled WGS sequence"/>
</dbReference>
<accession>A0A0V8D0B0</accession>
<gene>
    <name evidence="2" type="ORF">KF282_0981</name>
</gene>
<dbReference type="InterPro" id="IPR025669">
    <property type="entry name" value="AAA_dom"/>
</dbReference>
<dbReference type="Gene3D" id="3.40.50.300">
    <property type="entry name" value="P-loop containing nucleotide triphosphate hydrolases"/>
    <property type="match status" value="1"/>
</dbReference>
<feature type="domain" description="AAA" evidence="1">
    <location>
        <begin position="2"/>
        <end position="195"/>
    </location>
</feature>
<protein>
    <submittedName>
        <fullName evidence="2">Chromosome (Plasmid) partitioning protein ParA / Sporulation initiation inhibitor protein Soj</fullName>
    </submittedName>
</protein>
<sequence length="347" mass="39554">MAKIISFFNHKGGVGKTTLAYNVAWSLAEKGKKVLMLDGDAQANLTEIAVDNEFLDDYNQMNLFANYDSEFFLKNNVYEYFVQYIEPTFGQEIREIELFQKSDNLKLLAGSLRFAELEESVGLSMAGISALSHIPTSVYQALQKLGEGQDYIIVDLSPALSAVNQLFVMLSDYFIVPVNPSIFSRQALRNLNQIFRGWNRNVSDFEIFARKTKQLPKMLGIVCQNYRPFSRKNEQNTKSAKRFEQILDELNDFTIELADDLNGFGMAVTPKEFKEIFEKRDPYRIANIPDYNQLAMVSEKEQLPVQAITSTILTEHGLNTDYYRDKVSGFKEECDNIVGGLLNLVDK</sequence>
<dbReference type="EMBL" id="LKLN01000028">
    <property type="protein sequence ID" value="KSU06545.1"/>
    <property type="molecule type" value="Genomic_DNA"/>
</dbReference>
<evidence type="ECO:0000259" key="1">
    <source>
        <dbReference type="Pfam" id="PF13614"/>
    </source>
</evidence>
<dbReference type="RefSeq" id="WP_058219385.1">
    <property type="nucleotide sequence ID" value="NZ_LKLN01000028.1"/>
</dbReference>
<name>A0A0V8D0B0_LACLL</name>
<dbReference type="AlphaFoldDB" id="A0A0V8D0B0"/>
<dbReference type="Pfam" id="PF13614">
    <property type="entry name" value="AAA_31"/>
    <property type="match status" value="1"/>
</dbReference>